<dbReference type="EMBL" id="CP025958">
    <property type="protein sequence ID" value="AWM40189.1"/>
    <property type="molecule type" value="Genomic_DNA"/>
</dbReference>
<name>A0A2Z3H094_9BACT</name>
<reference evidence="1 2" key="1">
    <citation type="submission" date="2018-01" db="EMBL/GenBank/DDBJ databases">
        <title>G. obscuriglobus.</title>
        <authorList>
            <person name="Franke J."/>
            <person name="Blomberg W."/>
            <person name="Selmecki A."/>
        </authorList>
    </citation>
    <scope>NUCLEOTIDE SEQUENCE [LARGE SCALE GENOMIC DNA]</scope>
    <source>
        <strain evidence="1 2">DSM 5831</strain>
    </source>
</reference>
<dbReference type="RefSeq" id="WP_010042817.1">
    <property type="nucleotide sequence ID" value="NZ_CP025958.1"/>
</dbReference>
<dbReference type="Gene3D" id="3.90.350.10">
    <property type="entry name" value="Transposase Inhibitor Protein From Tn5, Chain A, domain 1"/>
    <property type="match status" value="1"/>
</dbReference>
<accession>A0A2Z3H094</accession>
<dbReference type="Proteomes" id="UP000245802">
    <property type="component" value="Chromosome"/>
</dbReference>
<evidence type="ECO:0000313" key="2">
    <source>
        <dbReference type="Proteomes" id="UP000245802"/>
    </source>
</evidence>
<dbReference type="InterPro" id="IPR012337">
    <property type="entry name" value="RNaseH-like_sf"/>
</dbReference>
<dbReference type="AlphaFoldDB" id="A0A2Z3H094"/>
<gene>
    <name evidence="1" type="ORF">C1280_26420</name>
</gene>
<organism evidence="1 2">
    <name type="scientific">Gemmata obscuriglobus</name>
    <dbReference type="NCBI Taxonomy" id="114"/>
    <lineage>
        <taxon>Bacteria</taxon>
        <taxon>Pseudomonadati</taxon>
        <taxon>Planctomycetota</taxon>
        <taxon>Planctomycetia</taxon>
        <taxon>Gemmatales</taxon>
        <taxon>Gemmataceae</taxon>
        <taxon>Gemmata</taxon>
    </lineage>
</organism>
<evidence type="ECO:0008006" key="3">
    <source>
        <dbReference type="Google" id="ProtNLM"/>
    </source>
</evidence>
<dbReference type="OrthoDB" id="6670941at2"/>
<dbReference type="SUPFAM" id="SSF53098">
    <property type="entry name" value="Ribonuclease H-like"/>
    <property type="match status" value="1"/>
</dbReference>
<sequence length="134" mass="14434">MVTEARSAGVTVRVAGGAGTLWVAEVPVVLDRPGRNRVGGGKRVRTPGAPLRLRLIVSWVLGPDGRVLAEWFLLNNAPLRFAAATVACWYAWCIESDHKLLKTAGMNAGQWQQQTGEAVARRLVVASTACLSVW</sequence>
<evidence type="ECO:0000313" key="1">
    <source>
        <dbReference type="EMBL" id="AWM40189.1"/>
    </source>
</evidence>
<keyword evidence="2" id="KW-1185">Reference proteome</keyword>
<proteinExistence type="predicted"/>
<protein>
    <recommendedName>
        <fullName evidence="3">DDE domain-containing protein</fullName>
    </recommendedName>
</protein>
<dbReference type="KEGG" id="gog:C1280_26420"/>